<name>A0A1Q9CRL7_SYMMI</name>
<feature type="domain" description="RRM" evidence="8">
    <location>
        <begin position="673"/>
        <end position="750"/>
    </location>
</feature>
<sequence>MESAKVAIVGAGWAGLQTLQSLKELGVEAEVFESRGSVGGTWTTDMSYHGLQVHSPMFMNVMTFKGQAFPFKGMTEESLREKLDAGSVREYLESFAETMELKEMIHLNSRVKEIRYHSKSQKAYLLVESDGAEVEDSALVEKGPYRLVVFSSLSAKEDVMEEIIKKDLNVLVVGGGKSGCDMICAFQKKGYKQLTWLFRAPYWFLRYAPLTTGGFKGFLYLCSLLLFLFSYQLPVVVAWLIGYMVLPKSEGGLLPQHFDGRRFHFGILDDKQVAFVEQVAAKQGEPKELTKEGMQLESGEMLKCDVVIYATGYETGWGDLKLLKDGEVVDAGDVKLYHHAVVPNFPCLMSACTAFFQFGPCRSLTTAQYITWYLQAAPSEAEMIATAQQNWSSQSAGKHNGFRSDHAFTAEFLLFYLDLWRGGMVSIFGMLKIFVDLFVVSKMSPLVLRHSGAHPWLLEKDLRLALGAAANTSAAKVRCGMTARVLRAQGLPFSASRQEIEEFFAGYGLSGRLHIQSDAFGQRTGIAIVEFASQADAQRAKSDLNMQHMGSRYIELLDARDRDLDCLALNNGHSRPTVGKVLRMQGLPFSASKRDIEQFFTGFGLSRMHIQVDGFGQPTGIAIVEMASETDAQKAKVVLNRQHMGSRYIELLDARERDLDCLSSSHARPVAAQVLRVQGLPFSASKNEIEQFFAGYALSGRVHFQLDAFGQKSGIAFVEFASEADAKRAKCDLNMQHMGSRYIELLDARDRDLDGCFGDSNGGMKDSMMDFLQMMSVVAGWSGKGGGTAGKGGDWGSGGAGGGWDKSKAPAGKVLRVQGLPFSASRQDVQTFFQGYGLSGRMHLPVDAAGQTTGIAFVEFASESEARRAWTQKNFQYMGSRYIELMEARDQDIQMHFGGSGYRAMKGGLGARAFPY</sequence>
<dbReference type="Pfam" id="PF00076">
    <property type="entry name" value="RRM_1"/>
    <property type="match status" value="4"/>
</dbReference>
<keyword evidence="7" id="KW-0472">Membrane</keyword>
<evidence type="ECO:0000256" key="2">
    <source>
        <dbReference type="ARBA" id="ARBA00022737"/>
    </source>
</evidence>
<keyword evidence="1" id="KW-0285">Flavoprotein</keyword>
<feature type="domain" description="RRM" evidence="8">
    <location>
        <begin position="484"/>
        <end position="561"/>
    </location>
</feature>
<dbReference type="GO" id="GO:0050661">
    <property type="term" value="F:NADP binding"/>
    <property type="evidence" value="ECO:0007669"/>
    <property type="project" value="InterPro"/>
</dbReference>
<feature type="transmembrane region" description="Helical" evidence="7">
    <location>
        <begin position="218"/>
        <end position="246"/>
    </location>
</feature>
<comment type="caution">
    <text evidence="9">The sequence shown here is derived from an EMBL/GenBank/DDBJ whole genome shotgun (WGS) entry which is preliminary data.</text>
</comment>
<dbReference type="CDD" id="cd12254">
    <property type="entry name" value="RRM_hnRNPH_ESRPs_RBM12_like"/>
    <property type="match status" value="4"/>
</dbReference>
<dbReference type="PROSITE" id="PS50102">
    <property type="entry name" value="RRM"/>
    <property type="match status" value="4"/>
</dbReference>
<evidence type="ECO:0000256" key="6">
    <source>
        <dbReference type="PROSITE-ProRule" id="PRU00176"/>
    </source>
</evidence>
<dbReference type="GO" id="GO:0004499">
    <property type="term" value="F:N,N-dimethylaniline monooxygenase activity"/>
    <property type="evidence" value="ECO:0007669"/>
    <property type="project" value="InterPro"/>
</dbReference>
<keyword evidence="5" id="KW-0560">Oxidoreductase</keyword>
<dbReference type="InterPro" id="IPR020946">
    <property type="entry name" value="Flavin_mOase-like"/>
</dbReference>
<dbReference type="InterPro" id="IPR035979">
    <property type="entry name" value="RBD_domain_sf"/>
</dbReference>
<dbReference type="PANTHER" id="PTHR13976">
    <property type="entry name" value="HETEROGENEOUS NUCLEAR RIBONUCLEOPROTEIN-RELATED"/>
    <property type="match status" value="1"/>
</dbReference>
<evidence type="ECO:0000256" key="5">
    <source>
        <dbReference type="ARBA" id="ARBA00023002"/>
    </source>
</evidence>
<keyword evidence="9" id="KW-0687">Ribonucleoprotein</keyword>
<protein>
    <submittedName>
        <fullName evidence="9">Heterogeneous nuclear ribonucleoprotein F</fullName>
    </submittedName>
</protein>
<evidence type="ECO:0000256" key="3">
    <source>
        <dbReference type="ARBA" id="ARBA00022827"/>
    </source>
</evidence>
<proteinExistence type="predicted"/>
<keyword evidence="2" id="KW-0677">Repeat</keyword>
<feature type="domain" description="RRM" evidence="8">
    <location>
        <begin position="580"/>
        <end position="656"/>
    </location>
</feature>
<dbReference type="Gene3D" id="3.50.50.60">
    <property type="entry name" value="FAD/NAD(P)-binding domain"/>
    <property type="match status" value="1"/>
</dbReference>
<accession>A0A1Q9CRL7</accession>
<keyword evidence="10" id="KW-1185">Reference proteome</keyword>
<keyword evidence="3" id="KW-0274">FAD</keyword>
<dbReference type="AlphaFoldDB" id="A0A1Q9CRL7"/>
<dbReference type="SMART" id="SM00360">
    <property type="entry name" value="RRM"/>
    <property type="match status" value="4"/>
</dbReference>
<dbReference type="OrthoDB" id="431068at2759"/>
<evidence type="ECO:0000259" key="8">
    <source>
        <dbReference type="PROSITE" id="PS50102"/>
    </source>
</evidence>
<evidence type="ECO:0000313" key="9">
    <source>
        <dbReference type="EMBL" id="OLP85578.1"/>
    </source>
</evidence>
<keyword evidence="7" id="KW-1133">Transmembrane helix</keyword>
<evidence type="ECO:0000313" key="10">
    <source>
        <dbReference type="Proteomes" id="UP000186817"/>
    </source>
</evidence>
<dbReference type="PRINTS" id="PR00419">
    <property type="entry name" value="ADXRDTASE"/>
</dbReference>
<dbReference type="InterPro" id="IPR050666">
    <property type="entry name" value="ESRP"/>
</dbReference>
<dbReference type="GO" id="GO:0050660">
    <property type="term" value="F:flavin adenine dinucleotide binding"/>
    <property type="evidence" value="ECO:0007669"/>
    <property type="project" value="InterPro"/>
</dbReference>
<dbReference type="InterPro" id="IPR000504">
    <property type="entry name" value="RRM_dom"/>
</dbReference>
<reference evidence="9 10" key="1">
    <citation type="submission" date="2016-02" db="EMBL/GenBank/DDBJ databases">
        <title>Genome analysis of coral dinoflagellate symbionts highlights evolutionary adaptations to a symbiotic lifestyle.</title>
        <authorList>
            <person name="Aranda M."/>
            <person name="Li Y."/>
            <person name="Liew Y.J."/>
            <person name="Baumgarten S."/>
            <person name="Simakov O."/>
            <person name="Wilson M."/>
            <person name="Piel J."/>
            <person name="Ashoor H."/>
            <person name="Bougouffa S."/>
            <person name="Bajic V.B."/>
            <person name="Ryu T."/>
            <person name="Ravasi T."/>
            <person name="Bayer T."/>
            <person name="Micklem G."/>
            <person name="Kim H."/>
            <person name="Bhak J."/>
            <person name="Lajeunesse T.C."/>
            <person name="Voolstra C.R."/>
        </authorList>
    </citation>
    <scope>NUCLEOTIDE SEQUENCE [LARGE SCALE GENOMIC DNA]</scope>
    <source>
        <strain evidence="9 10">CCMP2467</strain>
    </source>
</reference>
<dbReference type="Pfam" id="PF00743">
    <property type="entry name" value="FMO-like"/>
    <property type="match status" value="1"/>
</dbReference>
<gene>
    <name evidence="9" type="primary">Hnrnpf</name>
    <name evidence="9" type="ORF">AK812_SmicGene33416</name>
</gene>
<keyword evidence="7" id="KW-0812">Transmembrane</keyword>
<dbReference type="GO" id="GO:0003723">
    <property type="term" value="F:RNA binding"/>
    <property type="evidence" value="ECO:0007669"/>
    <property type="project" value="UniProtKB-UniRule"/>
</dbReference>
<keyword evidence="4 6" id="KW-0694">RNA-binding</keyword>
<feature type="domain" description="RRM" evidence="8">
    <location>
        <begin position="813"/>
        <end position="890"/>
    </location>
</feature>
<dbReference type="Proteomes" id="UP000186817">
    <property type="component" value="Unassembled WGS sequence"/>
</dbReference>
<evidence type="ECO:0000256" key="4">
    <source>
        <dbReference type="ARBA" id="ARBA00022884"/>
    </source>
</evidence>
<dbReference type="InterPro" id="IPR036188">
    <property type="entry name" value="FAD/NAD-bd_sf"/>
</dbReference>
<dbReference type="SUPFAM" id="SSF51905">
    <property type="entry name" value="FAD/NAD(P)-binding domain"/>
    <property type="match status" value="1"/>
</dbReference>
<dbReference type="Gene3D" id="3.30.70.330">
    <property type="match status" value="4"/>
</dbReference>
<dbReference type="InterPro" id="IPR012677">
    <property type="entry name" value="Nucleotide-bd_a/b_plait_sf"/>
</dbReference>
<evidence type="ECO:0000256" key="7">
    <source>
        <dbReference type="SAM" id="Phobius"/>
    </source>
</evidence>
<dbReference type="SUPFAM" id="SSF54928">
    <property type="entry name" value="RNA-binding domain, RBD"/>
    <property type="match status" value="2"/>
</dbReference>
<dbReference type="EMBL" id="LSRX01000968">
    <property type="protein sequence ID" value="OLP85578.1"/>
    <property type="molecule type" value="Genomic_DNA"/>
</dbReference>
<organism evidence="9 10">
    <name type="scientific">Symbiodinium microadriaticum</name>
    <name type="common">Dinoflagellate</name>
    <name type="synonym">Zooxanthella microadriatica</name>
    <dbReference type="NCBI Taxonomy" id="2951"/>
    <lineage>
        <taxon>Eukaryota</taxon>
        <taxon>Sar</taxon>
        <taxon>Alveolata</taxon>
        <taxon>Dinophyceae</taxon>
        <taxon>Suessiales</taxon>
        <taxon>Symbiodiniaceae</taxon>
        <taxon>Symbiodinium</taxon>
    </lineage>
</organism>
<evidence type="ECO:0000256" key="1">
    <source>
        <dbReference type="ARBA" id="ARBA00022630"/>
    </source>
</evidence>
<dbReference type="GO" id="GO:1990904">
    <property type="term" value="C:ribonucleoprotein complex"/>
    <property type="evidence" value="ECO:0007669"/>
    <property type="project" value="UniProtKB-KW"/>
</dbReference>